<evidence type="ECO:0000259" key="6">
    <source>
        <dbReference type="Pfam" id="PF14464"/>
    </source>
</evidence>
<dbReference type="EMBL" id="JAAABJ010000628">
    <property type="protein sequence ID" value="NAW51837.1"/>
    <property type="molecule type" value="Genomic_DNA"/>
</dbReference>
<keyword evidence="8" id="KW-1185">Reference proteome</keyword>
<evidence type="ECO:0000256" key="5">
    <source>
        <dbReference type="ARBA" id="ARBA00023049"/>
    </source>
</evidence>
<dbReference type="GO" id="GO:0046872">
    <property type="term" value="F:metal ion binding"/>
    <property type="evidence" value="ECO:0007669"/>
    <property type="project" value="UniProtKB-KW"/>
</dbReference>
<accession>A0A845PZH3</accession>
<dbReference type="Proteomes" id="UP000553459">
    <property type="component" value="Unassembled WGS sequence"/>
</dbReference>
<keyword evidence="3" id="KW-0378">Hydrolase</keyword>
<evidence type="ECO:0000256" key="3">
    <source>
        <dbReference type="ARBA" id="ARBA00022801"/>
    </source>
</evidence>
<keyword evidence="2" id="KW-0479">Metal-binding</keyword>
<dbReference type="GO" id="GO:0008237">
    <property type="term" value="F:metallopeptidase activity"/>
    <property type="evidence" value="ECO:0007669"/>
    <property type="project" value="UniProtKB-KW"/>
</dbReference>
<name>A0A845PZH3_9FLAO</name>
<dbReference type="InterPro" id="IPR028090">
    <property type="entry name" value="JAB_dom_prok"/>
</dbReference>
<feature type="domain" description="JAB" evidence="6">
    <location>
        <begin position="17"/>
        <end position="133"/>
    </location>
</feature>
<organism evidence="7 8">
    <name type="scientific">Elizabethkingia argenteiflava</name>
    <dbReference type="NCBI Taxonomy" id="2681556"/>
    <lineage>
        <taxon>Bacteria</taxon>
        <taxon>Pseudomonadati</taxon>
        <taxon>Bacteroidota</taxon>
        <taxon>Flavobacteriia</taxon>
        <taxon>Flavobacteriales</taxon>
        <taxon>Weeksellaceae</taxon>
        <taxon>Elizabethkingia</taxon>
    </lineage>
</organism>
<evidence type="ECO:0000256" key="2">
    <source>
        <dbReference type="ARBA" id="ARBA00022723"/>
    </source>
</evidence>
<keyword evidence="4" id="KW-0862">Zinc</keyword>
<evidence type="ECO:0000313" key="8">
    <source>
        <dbReference type="Proteomes" id="UP000553459"/>
    </source>
</evidence>
<gene>
    <name evidence="7" type="ORF">GNY06_10825</name>
</gene>
<protein>
    <recommendedName>
        <fullName evidence="6">JAB domain-containing protein</fullName>
    </recommendedName>
</protein>
<evidence type="ECO:0000256" key="4">
    <source>
        <dbReference type="ARBA" id="ARBA00022833"/>
    </source>
</evidence>
<dbReference type="GO" id="GO:0006508">
    <property type="term" value="P:proteolysis"/>
    <property type="evidence" value="ECO:0007669"/>
    <property type="project" value="UniProtKB-KW"/>
</dbReference>
<reference evidence="7 8" key="1">
    <citation type="submission" date="2019-11" db="EMBL/GenBank/DDBJ databases">
        <title>Characterization of Elizabethkingia argenteiflava sp. nov., isolated from inner surface of Soybean Pods.</title>
        <authorList>
            <person name="Mo S."/>
        </authorList>
    </citation>
    <scope>NUCLEOTIDE SEQUENCE [LARGE SCALE GENOMIC DNA]</scope>
    <source>
        <strain evidence="7 8">YB22</strain>
    </source>
</reference>
<dbReference type="Pfam" id="PF14464">
    <property type="entry name" value="Prok-JAB"/>
    <property type="match status" value="1"/>
</dbReference>
<evidence type="ECO:0000256" key="1">
    <source>
        <dbReference type="ARBA" id="ARBA00022670"/>
    </source>
</evidence>
<keyword evidence="1" id="KW-0645">Protease</keyword>
<proteinExistence type="predicted"/>
<dbReference type="Gene3D" id="3.40.140.10">
    <property type="entry name" value="Cytidine Deaminase, domain 2"/>
    <property type="match status" value="1"/>
</dbReference>
<sequence length="154" mass="17765">MILRIEKIGLSLKAEDELLNKLLESGKAHYPKEFGGFLMGYYSEDNQCLHITDTILPKKYQASKYSFERSTKGVEKEFTEFYSGNPRKVYVGEWHTHPDSSPIPSTTDISAINTIINNKNTCIPNPVLLIIGYSQTTEDFGFYVWFENKLYKYD</sequence>
<dbReference type="SUPFAM" id="SSF102712">
    <property type="entry name" value="JAB1/MPN domain"/>
    <property type="match status" value="1"/>
</dbReference>
<dbReference type="RefSeq" id="WP_166520093.1">
    <property type="nucleotide sequence ID" value="NZ_JAAABJ010000628.1"/>
</dbReference>
<keyword evidence="5" id="KW-0482">Metalloprotease</keyword>
<comment type="caution">
    <text evidence="7">The sequence shown here is derived from an EMBL/GenBank/DDBJ whole genome shotgun (WGS) entry which is preliminary data.</text>
</comment>
<evidence type="ECO:0000313" key="7">
    <source>
        <dbReference type="EMBL" id="NAW51837.1"/>
    </source>
</evidence>
<dbReference type="AlphaFoldDB" id="A0A845PZH3"/>